<evidence type="ECO:0000313" key="2">
    <source>
        <dbReference type="EMBL" id="KIO73907.1"/>
    </source>
</evidence>
<dbReference type="RefSeq" id="WP_041844943.1">
    <property type="nucleotide sequence ID" value="NZ_CP023704.1"/>
</dbReference>
<dbReference type="Proteomes" id="UP000032076">
    <property type="component" value="Unassembled WGS sequence"/>
</dbReference>
<feature type="coiled-coil region" evidence="1">
    <location>
        <begin position="8"/>
        <end position="41"/>
    </location>
</feature>
<name>A0A0D0G9M6_9BACI</name>
<dbReference type="KEGG" id="bthv:CQJ30_01080"/>
<sequence>MNNYEYLLRDISLELKKANELKEKELELREQELKMRATEITSLAHIMYAVEEMAKHARSHSASNERLERLTAQFKEVKGL</sequence>
<dbReference type="AlphaFoldDB" id="A0A0D0G9M6"/>
<evidence type="ECO:0000256" key="1">
    <source>
        <dbReference type="SAM" id="Coils"/>
    </source>
</evidence>
<protein>
    <submittedName>
        <fullName evidence="2">Uncharacterized protein</fullName>
    </submittedName>
</protein>
<gene>
    <name evidence="2" type="ORF">B4167_1740</name>
</gene>
<proteinExistence type="predicted"/>
<dbReference type="OrthoDB" id="9917305at2"/>
<organism evidence="2 3">
    <name type="scientific">Caldibacillus thermoamylovorans</name>
    <dbReference type="NCBI Taxonomy" id="35841"/>
    <lineage>
        <taxon>Bacteria</taxon>
        <taxon>Bacillati</taxon>
        <taxon>Bacillota</taxon>
        <taxon>Bacilli</taxon>
        <taxon>Bacillales</taxon>
        <taxon>Bacillaceae</taxon>
        <taxon>Caldibacillus</taxon>
    </lineage>
</organism>
<reference evidence="2 3" key="1">
    <citation type="submission" date="2015-01" db="EMBL/GenBank/DDBJ databases">
        <title>Draft Genome Sequences of Four Bacillus thermoamylovorans Strains, Isolated From Food Products.</title>
        <authorList>
            <person name="Krawcyk A.O."/>
            <person name="Berendsen E.M."/>
            <person name="Eijlander R.T."/>
            <person name="de Jong A."/>
            <person name="Wells-Bennik M."/>
            <person name="Kuipers O.P."/>
        </authorList>
    </citation>
    <scope>NUCLEOTIDE SEQUENCE [LARGE SCALE GENOMIC DNA]</scope>
    <source>
        <strain evidence="2 3">B4167</strain>
    </source>
</reference>
<evidence type="ECO:0000313" key="3">
    <source>
        <dbReference type="Proteomes" id="UP000032076"/>
    </source>
</evidence>
<accession>A0A0D0G9M6</accession>
<comment type="caution">
    <text evidence="2">The sequence shown here is derived from an EMBL/GenBank/DDBJ whole genome shotgun (WGS) entry which is preliminary data.</text>
</comment>
<keyword evidence="1" id="KW-0175">Coiled coil</keyword>
<dbReference type="EMBL" id="JXLU01000019">
    <property type="protein sequence ID" value="KIO73907.1"/>
    <property type="molecule type" value="Genomic_DNA"/>
</dbReference>